<evidence type="ECO:0000256" key="1">
    <source>
        <dbReference type="ARBA" id="ARBA00004123"/>
    </source>
</evidence>
<dbReference type="GO" id="GO:0000981">
    <property type="term" value="F:DNA-binding transcription factor activity, RNA polymerase II-specific"/>
    <property type="evidence" value="ECO:0007669"/>
    <property type="project" value="TreeGrafter"/>
</dbReference>
<evidence type="ECO:0000256" key="5">
    <source>
        <dbReference type="ARBA" id="ARBA00023242"/>
    </source>
</evidence>
<evidence type="ECO:0000256" key="4">
    <source>
        <dbReference type="ARBA" id="ARBA00023163"/>
    </source>
</evidence>
<evidence type="ECO:0000256" key="7">
    <source>
        <dbReference type="PROSITE-ProRule" id="PRU00089"/>
    </source>
</evidence>
<dbReference type="FunFam" id="1.10.10.10:FF:000082">
    <property type="entry name" value="forkhead box protein B2"/>
    <property type="match status" value="1"/>
</dbReference>
<dbReference type="InterPro" id="IPR001766">
    <property type="entry name" value="Fork_head_dom"/>
</dbReference>
<dbReference type="OrthoDB" id="5954824at2759"/>
<evidence type="ECO:0000256" key="2">
    <source>
        <dbReference type="ARBA" id="ARBA00023015"/>
    </source>
</evidence>
<dbReference type="Proteomes" id="UP000440578">
    <property type="component" value="Unassembled WGS sequence"/>
</dbReference>
<comment type="caution">
    <text evidence="10">The sequence shown here is derived from an EMBL/GenBank/DDBJ whole genome shotgun (WGS) entry which is preliminary data.</text>
</comment>
<gene>
    <name evidence="10" type="primary">fd96Ca_1</name>
    <name evidence="10" type="ORF">FJT64_025092</name>
</gene>
<dbReference type="InterPro" id="IPR018122">
    <property type="entry name" value="TF_fork_head_CS_1"/>
</dbReference>
<dbReference type="GO" id="GO:0030154">
    <property type="term" value="P:cell differentiation"/>
    <property type="evidence" value="ECO:0007669"/>
    <property type="project" value="TreeGrafter"/>
</dbReference>
<dbReference type="PROSITE" id="PS00657">
    <property type="entry name" value="FORK_HEAD_1"/>
    <property type="match status" value="1"/>
</dbReference>
<proteinExistence type="predicted"/>
<dbReference type="InterPro" id="IPR036390">
    <property type="entry name" value="WH_DNA-bd_sf"/>
</dbReference>
<dbReference type="GO" id="GO:0000978">
    <property type="term" value="F:RNA polymerase II cis-regulatory region sequence-specific DNA binding"/>
    <property type="evidence" value="ECO:0007669"/>
    <property type="project" value="TreeGrafter"/>
</dbReference>
<dbReference type="PROSITE" id="PS50039">
    <property type="entry name" value="FORK_HEAD_3"/>
    <property type="match status" value="1"/>
</dbReference>
<keyword evidence="5 7" id="KW-0539">Nucleus</keyword>
<dbReference type="PROSITE" id="PS00658">
    <property type="entry name" value="FORK_HEAD_2"/>
    <property type="match status" value="1"/>
</dbReference>
<name>A0A6A4WCD0_AMPAM</name>
<feature type="DNA-binding region" description="Fork-head" evidence="7">
    <location>
        <begin position="13"/>
        <end position="107"/>
    </location>
</feature>
<accession>A0A6A4WCD0</accession>
<comment type="subcellular location">
    <subcellularLocation>
        <location evidence="1 7">Nucleus</location>
    </subcellularLocation>
</comment>
<evidence type="ECO:0000259" key="9">
    <source>
        <dbReference type="PROSITE" id="PS50039"/>
    </source>
</evidence>
<reference evidence="10 11" key="1">
    <citation type="submission" date="2019-07" db="EMBL/GenBank/DDBJ databases">
        <title>Draft genome assembly of a fouling barnacle, Amphibalanus amphitrite (Darwin, 1854): The first reference genome for Thecostraca.</title>
        <authorList>
            <person name="Kim W."/>
        </authorList>
    </citation>
    <scope>NUCLEOTIDE SEQUENCE [LARGE SCALE GENOMIC DNA]</scope>
    <source>
        <strain evidence="10">SNU_AA5</strain>
        <tissue evidence="10">Soma without cirri and trophi</tissue>
    </source>
</reference>
<dbReference type="PRINTS" id="PR00053">
    <property type="entry name" value="FORKHEAD"/>
</dbReference>
<dbReference type="SUPFAM" id="SSF46785">
    <property type="entry name" value="Winged helix' DNA-binding domain"/>
    <property type="match status" value="1"/>
</dbReference>
<feature type="compositionally biased region" description="Low complexity" evidence="8">
    <location>
        <begin position="196"/>
        <end position="208"/>
    </location>
</feature>
<feature type="region of interest" description="Disordered" evidence="8">
    <location>
        <begin position="188"/>
        <end position="208"/>
    </location>
</feature>
<dbReference type="Gene3D" id="1.10.10.10">
    <property type="entry name" value="Winged helix-like DNA-binding domain superfamily/Winged helix DNA-binding domain"/>
    <property type="match status" value="1"/>
</dbReference>
<dbReference type="InterPro" id="IPR036388">
    <property type="entry name" value="WH-like_DNA-bd_sf"/>
</dbReference>
<keyword evidence="3 7" id="KW-0238">DNA-binding</keyword>
<keyword evidence="2" id="KW-0805">Transcription regulation</keyword>
<dbReference type="PANTHER" id="PTHR11829:SF377">
    <property type="entry name" value="FORK HEAD DOMAIN-CONTAINING PROTEIN FD4-RELATED"/>
    <property type="match status" value="1"/>
</dbReference>
<dbReference type="SMART" id="SM00339">
    <property type="entry name" value="FH"/>
    <property type="match status" value="1"/>
</dbReference>
<dbReference type="InterPro" id="IPR050211">
    <property type="entry name" value="FOX_domain-containing"/>
</dbReference>
<sequence>MPRPTRDTYGDQKPPYSYISLTAMAIWSSPEKMLPLSDIYRFIMDRFPYYRNNCQKWQNSLRHNLSFNDCFIKIPRRPDRPGKGAYWTMHPKALNMFENGSFLRRRKRFRLDGEEKDTLATELQNLANTLKRIEPSFEPGYGAPYAPYPAAPLLPPPLPSAPVSFSPPAAAPRAERPKSFTIDSIMSSDRDRPEKAAAAAAPVSSSPSSSASAAAAAGVMAAPAVSAAPAARLQFLPYPHPLLGYPLGGEFAGQPIKPLATHPALLQPRLPLLPPWALLAGPPPGPAALDLGAALRHSLAARSLLYSAAAGVAPPPPPPPPLMAAAELTRPQVSPALRPAEPRLGAAGEQDTEVDIVR</sequence>
<organism evidence="10 11">
    <name type="scientific">Amphibalanus amphitrite</name>
    <name type="common">Striped barnacle</name>
    <name type="synonym">Balanus amphitrite</name>
    <dbReference type="NCBI Taxonomy" id="1232801"/>
    <lineage>
        <taxon>Eukaryota</taxon>
        <taxon>Metazoa</taxon>
        <taxon>Ecdysozoa</taxon>
        <taxon>Arthropoda</taxon>
        <taxon>Crustacea</taxon>
        <taxon>Multicrustacea</taxon>
        <taxon>Cirripedia</taxon>
        <taxon>Thoracica</taxon>
        <taxon>Thoracicalcarea</taxon>
        <taxon>Balanomorpha</taxon>
        <taxon>Balanoidea</taxon>
        <taxon>Balanidae</taxon>
        <taxon>Amphibalaninae</taxon>
        <taxon>Amphibalanus</taxon>
    </lineage>
</organism>
<comment type="function">
    <text evidence="6">Involved in development during embryogenesis.</text>
</comment>
<dbReference type="InterPro" id="IPR030456">
    <property type="entry name" value="TF_fork_head_CS_2"/>
</dbReference>
<dbReference type="GO" id="GO:0009653">
    <property type="term" value="P:anatomical structure morphogenesis"/>
    <property type="evidence" value="ECO:0007669"/>
    <property type="project" value="TreeGrafter"/>
</dbReference>
<keyword evidence="11" id="KW-1185">Reference proteome</keyword>
<dbReference type="PANTHER" id="PTHR11829">
    <property type="entry name" value="FORKHEAD BOX PROTEIN"/>
    <property type="match status" value="1"/>
</dbReference>
<protein>
    <submittedName>
        <fullName evidence="10">Fork head domain-containing protein FD4</fullName>
    </submittedName>
</protein>
<keyword evidence="4" id="KW-0804">Transcription</keyword>
<evidence type="ECO:0000313" key="10">
    <source>
        <dbReference type="EMBL" id="KAF0302849.1"/>
    </source>
</evidence>
<dbReference type="AlphaFoldDB" id="A0A6A4WCD0"/>
<dbReference type="Pfam" id="PF00250">
    <property type="entry name" value="Forkhead"/>
    <property type="match status" value="1"/>
</dbReference>
<evidence type="ECO:0000256" key="8">
    <source>
        <dbReference type="SAM" id="MobiDB-lite"/>
    </source>
</evidence>
<evidence type="ECO:0000313" key="11">
    <source>
        <dbReference type="Proteomes" id="UP000440578"/>
    </source>
</evidence>
<evidence type="ECO:0000256" key="6">
    <source>
        <dbReference type="ARBA" id="ARBA00060234"/>
    </source>
</evidence>
<dbReference type="GO" id="GO:0005634">
    <property type="term" value="C:nucleus"/>
    <property type="evidence" value="ECO:0007669"/>
    <property type="project" value="UniProtKB-SubCell"/>
</dbReference>
<dbReference type="CDD" id="cd20016">
    <property type="entry name" value="FH_FOXB"/>
    <property type="match status" value="1"/>
</dbReference>
<feature type="domain" description="Fork-head" evidence="9">
    <location>
        <begin position="13"/>
        <end position="107"/>
    </location>
</feature>
<dbReference type="EMBL" id="VIIS01001005">
    <property type="protein sequence ID" value="KAF0302849.1"/>
    <property type="molecule type" value="Genomic_DNA"/>
</dbReference>
<evidence type="ECO:0000256" key="3">
    <source>
        <dbReference type="ARBA" id="ARBA00023125"/>
    </source>
</evidence>
<feature type="region of interest" description="Disordered" evidence="8">
    <location>
        <begin position="332"/>
        <end position="358"/>
    </location>
</feature>